<dbReference type="GO" id="GO:1990904">
    <property type="term" value="C:ribonucleoprotein complex"/>
    <property type="evidence" value="ECO:0007669"/>
    <property type="project" value="UniProtKB-KW"/>
</dbReference>
<keyword evidence="3 6" id="KW-0694">RNA-binding</keyword>
<dbReference type="HAMAP" id="MF_01369_B">
    <property type="entry name" value="Ribosomal_uL23_B"/>
    <property type="match status" value="1"/>
</dbReference>
<name>A0A975BHH4_9BACT</name>
<keyword evidence="4 6" id="KW-0689">Ribosomal protein</keyword>
<proteinExistence type="inferred from homology"/>
<evidence type="ECO:0000256" key="1">
    <source>
        <dbReference type="ARBA" id="ARBA00006700"/>
    </source>
</evidence>
<organism evidence="7 8">
    <name type="scientific">Desulfonema magnum</name>
    <dbReference type="NCBI Taxonomy" id="45655"/>
    <lineage>
        <taxon>Bacteria</taxon>
        <taxon>Pseudomonadati</taxon>
        <taxon>Thermodesulfobacteriota</taxon>
        <taxon>Desulfobacteria</taxon>
        <taxon>Desulfobacterales</taxon>
        <taxon>Desulfococcaceae</taxon>
        <taxon>Desulfonema</taxon>
    </lineage>
</organism>
<evidence type="ECO:0000256" key="2">
    <source>
        <dbReference type="ARBA" id="ARBA00022730"/>
    </source>
</evidence>
<dbReference type="Pfam" id="PF00276">
    <property type="entry name" value="Ribosomal_L23"/>
    <property type="match status" value="1"/>
</dbReference>
<keyword evidence="8" id="KW-1185">Reference proteome</keyword>
<dbReference type="AlphaFoldDB" id="A0A975BHH4"/>
<dbReference type="NCBIfam" id="NF004366">
    <property type="entry name" value="PRK05738.3-2"/>
    <property type="match status" value="1"/>
</dbReference>
<evidence type="ECO:0000313" key="8">
    <source>
        <dbReference type="Proteomes" id="UP000663722"/>
    </source>
</evidence>
<gene>
    <name evidence="6 7" type="primary">rplW</name>
    <name evidence="7" type="ORF">dnm_013780</name>
</gene>
<keyword evidence="5 6" id="KW-0687">Ribonucleoprotein</keyword>
<dbReference type="NCBIfam" id="NF004359">
    <property type="entry name" value="PRK05738.1-3"/>
    <property type="match status" value="1"/>
</dbReference>
<reference evidence="7" key="1">
    <citation type="journal article" date="2021" name="Microb. Physiol.">
        <title>Proteogenomic Insights into the Physiology of Marine, Sulfate-Reducing, Filamentous Desulfonema limicola and Desulfonema magnum.</title>
        <authorList>
            <person name="Schnaars V."/>
            <person name="Wohlbrand L."/>
            <person name="Scheve S."/>
            <person name="Hinrichs C."/>
            <person name="Reinhardt R."/>
            <person name="Rabus R."/>
        </authorList>
    </citation>
    <scope>NUCLEOTIDE SEQUENCE</scope>
    <source>
        <strain evidence="7">4be13</strain>
    </source>
</reference>
<comment type="subunit">
    <text evidence="6">Part of the 50S ribosomal subunit. Contacts protein L29, and trigger factor when it is bound to the ribosome.</text>
</comment>
<dbReference type="GO" id="GO:0019843">
    <property type="term" value="F:rRNA binding"/>
    <property type="evidence" value="ECO:0007669"/>
    <property type="project" value="UniProtKB-UniRule"/>
</dbReference>
<accession>A0A975BHH4</accession>
<dbReference type="Gene3D" id="3.30.70.330">
    <property type="match status" value="1"/>
</dbReference>
<dbReference type="SUPFAM" id="SSF54189">
    <property type="entry name" value="Ribosomal proteins S24e, L23 and L15e"/>
    <property type="match status" value="1"/>
</dbReference>
<dbReference type="GO" id="GO:0006412">
    <property type="term" value="P:translation"/>
    <property type="evidence" value="ECO:0007669"/>
    <property type="project" value="UniProtKB-UniRule"/>
</dbReference>
<comment type="similarity">
    <text evidence="1 6">Belongs to the universal ribosomal protein uL23 family.</text>
</comment>
<evidence type="ECO:0000256" key="3">
    <source>
        <dbReference type="ARBA" id="ARBA00022884"/>
    </source>
</evidence>
<keyword evidence="2 6" id="KW-0699">rRNA-binding</keyword>
<dbReference type="InterPro" id="IPR012677">
    <property type="entry name" value="Nucleotide-bd_a/b_plait_sf"/>
</dbReference>
<dbReference type="EMBL" id="CP061800">
    <property type="protein sequence ID" value="QTA85370.1"/>
    <property type="molecule type" value="Genomic_DNA"/>
</dbReference>
<dbReference type="RefSeq" id="WP_207681457.1">
    <property type="nucleotide sequence ID" value="NZ_CP061800.1"/>
</dbReference>
<dbReference type="KEGG" id="dmm:dnm_013780"/>
<dbReference type="InterPro" id="IPR012678">
    <property type="entry name" value="Ribosomal_uL23/eL15/eS24_sf"/>
</dbReference>
<dbReference type="GO" id="GO:0005840">
    <property type="term" value="C:ribosome"/>
    <property type="evidence" value="ECO:0007669"/>
    <property type="project" value="UniProtKB-KW"/>
</dbReference>
<comment type="function">
    <text evidence="6">One of the early assembly proteins it binds 23S rRNA. One of the proteins that surrounds the polypeptide exit tunnel on the outside of the ribosome. Forms the main docking site for trigger factor binding to the ribosome.</text>
</comment>
<dbReference type="GO" id="GO:0003735">
    <property type="term" value="F:structural constituent of ribosome"/>
    <property type="evidence" value="ECO:0007669"/>
    <property type="project" value="InterPro"/>
</dbReference>
<dbReference type="PANTHER" id="PTHR11620">
    <property type="entry name" value="60S RIBOSOMAL PROTEIN L23A"/>
    <property type="match status" value="1"/>
</dbReference>
<dbReference type="NCBIfam" id="NF004363">
    <property type="entry name" value="PRK05738.2-4"/>
    <property type="match status" value="1"/>
</dbReference>
<evidence type="ECO:0000256" key="5">
    <source>
        <dbReference type="ARBA" id="ARBA00023274"/>
    </source>
</evidence>
<sequence length="96" mass="11272">MIQYYDIVKRPLMTEKTTIQKETFNQLSFEVDRKANRVEIKRAVEKIFDVRVAAVRTMQIKGKVKQRGRIIGKRKDWKKAIVTLMPGERIGFFEGA</sequence>
<evidence type="ECO:0000313" key="7">
    <source>
        <dbReference type="EMBL" id="QTA85370.1"/>
    </source>
</evidence>
<dbReference type="FunFam" id="3.30.70.330:FF:000001">
    <property type="entry name" value="50S ribosomal protein L23"/>
    <property type="match status" value="1"/>
</dbReference>
<dbReference type="Proteomes" id="UP000663722">
    <property type="component" value="Chromosome"/>
</dbReference>
<evidence type="ECO:0000256" key="6">
    <source>
        <dbReference type="HAMAP-Rule" id="MF_01369"/>
    </source>
</evidence>
<protein>
    <recommendedName>
        <fullName evidence="6">Large ribosomal subunit protein uL23</fullName>
    </recommendedName>
</protein>
<evidence type="ECO:0000256" key="4">
    <source>
        <dbReference type="ARBA" id="ARBA00022980"/>
    </source>
</evidence>
<dbReference type="InterPro" id="IPR013025">
    <property type="entry name" value="Ribosomal_uL23-like"/>
</dbReference>